<dbReference type="GO" id="GO:0019915">
    <property type="term" value="P:lipid storage"/>
    <property type="evidence" value="ECO:0007669"/>
    <property type="project" value="InterPro"/>
</dbReference>
<evidence type="ECO:0000256" key="6">
    <source>
        <dbReference type="ARBA" id="ARBA00023098"/>
    </source>
</evidence>
<evidence type="ECO:0000256" key="3">
    <source>
        <dbReference type="ARBA" id="ARBA00022801"/>
    </source>
</evidence>
<evidence type="ECO:0000313" key="10">
    <source>
        <dbReference type="WBParaSite" id="SMUV_0000660301-mRNA-1"/>
    </source>
</evidence>
<dbReference type="GO" id="GO:0034389">
    <property type="term" value="P:lipid droplet organization"/>
    <property type="evidence" value="ECO:0007669"/>
    <property type="project" value="TreeGrafter"/>
</dbReference>
<dbReference type="GO" id="GO:0005789">
    <property type="term" value="C:endoplasmic reticulum membrane"/>
    <property type="evidence" value="ECO:0007669"/>
    <property type="project" value="UniProtKB-SubCell"/>
</dbReference>
<dbReference type="InterPro" id="IPR019388">
    <property type="entry name" value="FIT"/>
</dbReference>
<dbReference type="PANTHER" id="PTHR23129:SF0">
    <property type="entry name" value="ACYL-COENZYME A DIPHOSPHATASE FITM2"/>
    <property type="match status" value="1"/>
</dbReference>
<organism evidence="9 10">
    <name type="scientific">Syphacia muris</name>
    <dbReference type="NCBI Taxonomy" id="451379"/>
    <lineage>
        <taxon>Eukaryota</taxon>
        <taxon>Metazoa</taxon>
        <taxon>Ecdysozoa</taxon>
        <taxon>Nematoda</taxon>
        <taxon>Chromadorea</taxon>
        <taxon>Rhabditida</taxon>
        <taxon>Spirurina</taxon>
        <taxon>Oxyuridomorpha</taxon>
        <taxon>Oxyuroidea</taxon>
        <taxon>Oxyuridae</taxon>
        <taxon>Syphacia</taxon>
    </lineage>
</organism>
<evidence type="ECO:0000256" key="7">
    <source>
        <dbReference type="ARBA" id="ARBA00023136"/>
    </source>
</evidence>
<feature type="transmembrane region" description="Helical" evidence="8">
    <location>
        <begin position="220"/>
        <end position="237"/>
    </location>
</feature>
<feature type="transmembrane region" description="Helical" evidence="8">
    <location>
        <begin position="37"/>
        <end position="62"/>
    </location>
</feature>
<evidence type="ECO:0000256" key="5">
    <source>
        <dbReference type="ARBA" id="ARBA00022989"/>
    </source>
</evidence>
<protein>
    <submittedName>
        <fullName evidence="10">FIT family protein</fullName>
    </submittedName>
</protein>
<keyword evidence="2 8" id="KW-0812">Transmembrane</keyword>
<dbReference type="Pfam" id="PF10261">
    <property type="entry name" value="FIT"/>
    <property type="match status" value="2"/>
</dbReference>
<feature type="transmembrane region" description="Helical" evidence="8">
    <location>
        <begin position="74"/>
        <end position="91"/>
    </location>
</feature>
<dbReference type="PANTHER" id="PTHR23129">
    <property type="entry name" value="ACYL-COENZYME A DIPHOSPHATASE FITM2"/>
    <property type="match status" value="1"/>
</dbReference>
<dbReference type="GO" id="GO:0010945">
    <property type="term" value="F:coenzyme A diphosphatase activity"/>
    <property type="evidence" value="ECO:0007669"/>
    <property type="project" value="InterPro"/>
</dbReference>
<reference evidence="10" key="1">
    <citation type="submission" date="2017-02" db="UniProtKB">
        <authorList>
            <consortium name="WormBaseParasite"/>
        </authorList>
    </citation>
    <scope>IDENTIFICATION</scope>
</reference>
<feature type="transmembrane region" description="Helical" evidence="8">
    <location>
        <begin position="12"/>
        <end position="31"/>
    </location>
</feature>
<dbReference type="STRING" id="451379.A0A0N5APM1"/>
<dbReference type="GO" id="GO:0008654">
    <property type="term" value="P:phospholipid biosynthetic process"/>
    <property type="evidence" value="ECO:0007669"/>
    <property type="project" value="TreeGrafter"/>
</dbReference>
<keyword evidence="5 8" id="KW-1133">Transmembrane helix</keyword>
<comment type="subcellular location">
    <subcellularLocation>
        <location evidence="1">Endoplasmic reticulum membrane</location>
        <topology evidence="1">Multi-pass membrane protein</topology>
    </subcellularLocation>
</comment>
<evidence type="ECO:0000313" key="9">
    <source>
        <dbReference type="Proteomes" id="UP000046393"/>
    </source>
</evidence>
<evidence type="ECO:0000256" key="8">
    <source>
        <dbReference type="SAM" id="Phobius"/>
    </source>
</evidence>
<evidence type="ECO:0000256" key="1">
    <source>
        <dbReference type="ARBA" id="ARBA00004477"/>
    </source>
</evidence>
<accession>A0A0N5APM1</accession>
<keyword evidence="7 8" id="KW-0472">Membrane</keyword>
<dbReference type="WBParaSite" id="SMUV_0000660301-mRNA-1">
    <property type="protein sequence ID" value="SMUV_0000660301-mRNA-1"/>
    <property type="gene ID" value="SMUV_0000660301"/>
</dbReference>
<keyword evidence="9" id="KW-1185">Reference proteome</keyword>
<sequence>MPSLQRRSGTDEFFSIIFGISVQLARTYLFIKTAIKAVIYIVLVAILSFCGDPFQLTTNFYFAKKQNLLNEFGVKLGWFWTLLLLVPFIYITTKAHGKNTYVVLDRFVIFERRTGRCYGSEQSSRSNCRTDGGKWIPGFDISGHCFLLIYSSLIICEESHAFRNIPYVYEKGSTSRRTKQSLNEVFTIKIYFLLLFALHLIWDFELIVTTLCYHHIHHKLVGAAFGIACWYFTYHIWYPVIGVPPAPICIKVRQKHPLASE</sequence>
<keyword evidence="4" id="KW-0256">Endoplasmic reticulum</keyword>
<evidence type="ECO:0000256" key="4">
    <source>
        <dbReference type="ARBA" id="ARBA00022824"/>
    </source>
</evidence>
<dbReference type="Proteomes" id="UP000046393">
    <property type="component" value="Unplaced"/>
</dbReference>
<name>A0A0N5APM1_9BILA</name>
<feature type="transmembrane region" description="Helical" evidence="8">
    <location>
        <begin position="190"/>
        <end position="213"/>
    </location>
</feature>
<keyword evidence="3" id="KW-0378">Hydrolase</keyword>
<keyword evidence="6" id="KW-0443">Lipid metabolism</keyword>
<evidence type="ECO:0000256" key="2">
    <source>
        <dbReference type="ARBA" id="ARBA00022692"/>
    </source>
</evidence>
<dbReference type="AlphaFoldDB" id="A0A0N5APM1"/>
<proteinExistence type="predicted"/>